<dbReference type="InterPro" id="IPR050229">
    <property type="entry name" value="GlpE_sulfurtransferase"/>
</dbReference>
<dbReference type="eggNOG" id="COG0607">
    <property type="taxonomic scope" value="Bacteria"/>
</dbReference>
<gene>
    <name evidence="3" type="ordered locus">Tmar_1592</name>
</gene>
<dbReference type="EMBL" id="CP002344">
    <property type="protein sequence ID" value="ADU51701.1"/>
    <property type="molecule type" value="Genomic_DNA"/>
</dbReference>
<dbReference type="PANTHER" id="PTHR43031:SF1">
    <property type="entry name" value="PYRIDINE NUCLEOTIDE-DISULPHIDE OXIDOREDUCTASE"/>
    <property type="match status" value="1"/>
</dbReference>
<reference evidence="3 4" key="1">
    <citation type="journal article" date="2010" name="Stand. Genomic Sci.">
        <title>Complete genome sequence of Thermaerobacter marianensis type strain (7p75a).</title>
        <authorList>
            <person name="Han C."/>
            <person name="Gu W."/>
            <person name="Zhang X."/>
            <person name="Lapidus A."/>
            <person name="Nolan M."/>
            <person name="Copeland A."/>
            <person name="Lucas S."/>
            <person name="Del Rio T.G."/>
            <person name="Tice H."/>
            <person name="Cheng J.F."/>
            <person name="Tapia R."/>
            <person name="Goodwin L."/>
            <person name="Pitluck S."/>
            <person name="Pagani I."/>
            <person name="Ivanova N."/>
            <person name="Mavromatis K."/>
            <person name="Mikhailova N."/>
            <person name="Pati A."/>
            <person name="Chen A."/>
            <person name="Palaniappan K."/>
            <person name="Land M."/>
            <person name="Hauser L."/>
            <person name="Chang Y.J."/>
            <person name="Jeffries C.D."/>
            <person name="Schneider S."/>
            <person name="Rohde M."/>
            <person name="Goker M."/>
            <person name="Pukall R."/>
            <person name="Woyke T."/>
            <person name="Bristow J."/>
            <person name="Eisen J.A."/>
            <person name="Markowitz V."/>
            <person name="Hugenholtz P."/>
            <person name="Kyrpides N.C."/>
            <person name="Klenk H.P."/>
            <person name="Detter J.C."/>
        </authorList>
    </citation>
    <scope>NUCLEOTIDE SEQUENCE [LARGE SCALE GENOMIC DNA]</scope>
    <source>
        <strain evidence="4">ATCC 700841 / DSM 12885 / JCM 10246 / 7p75a</strain>
    </source>
</reference>
<evidence type="ECO:0000313" key="3">
    <source>
        <dbReference type="EMBL" id="ADU51701.1"/>
    </source>
</evidence>
<dbReference type="KEGG" id="tmr:Tmar_1592"/>
<evidence type="ECO:0000256" key="1">
    <source>
        <dbReference type="SAM" id="MobiDB-lite"/>
    </source>
</evidence>
<dbReference type="SUPFAM" id="SSF52821">
    <property type="entry name" value="Rhodanese/Cell cycle control phosphatase"/>
    <property type="match status" value="1"/>
</dbReference>
<dbReference type="STRING" id="644966.Tmar_1592"/>
<dbReference type="AlphaFoldDB" id="E6SH37"/>
<feature type="region of interest" description="Disordered" evidence="1">
    <location>
        <begin position="28"/>
        <end position="56"/>
    </location>
</feature>
<dbReference type="SMART" id="SM00450">
    <property type="entry name" value="RHOD"/>
    <property type="match status" value="1"/>
</dbReference>
<evidence type="ECO:0000313" key="4">
    <source>
        <dbReference type="Proteomes" id="UP000008915"/>
    </source>
</evidence>
<proteinExistence type="predicted"/>
<keyword evidence="4" id="KW-1185">Reference proteome</keyword>
<dbReference type="Gene3D" id="3.40.250.10">
    <property type="entry name" value="Rhodanese-like domain"/>
    <property type="match status" value="1"/>
</dbReference>
<dbReference type="PANTHER" id="PTHR43031">
    <property type="entry name" value="FAD-DEPENDENT OXIDOREDUCTASE"/>
    <property type="match status" value="1"/>
</dbReference>
<dbReference type="InterPro" id="IPR001763">
    <property type="entry name" value="Rhodanese-like_dom"/>
</dbReference>
<accession>E6SH37</accession>
<dbReference type="Pfam" id="PF00581">
    <property type="entry name" value="Rhodanese"/>
    <property type="match status" value="1"/>
</dbReference>
<organism evidence="3 4">
    <name type="scientific">Thermaerobacter marianensis (strain ATCC 700841 / DSM 12885 / JCM 10246 / 7p75a)</name>
    <dbReference type="NCBI Taxonomy" id="644966"/>
    <lineage>
        <taxon>Bacteria</taxon>
        <taxon>Bacillati</taxon>
        <taxon>Bacillota</taxon>
        <taxon>Clostridia</taxon>
        <taxon>Eubacteriales</taxon>
        <taxon>Clostridiales Family XVII. Incertae Sedis</taxon>
        <taxon>Thermaerobacter</taxon>
    </lineage>
</organism>
<dbReference type="PROSITE" id="PS50206">
    <property type="entry name" value="RHODANESE_3"/>
    <property type="match status" value="1"/>
</dbReference>
<protein>
    <submittedName>
        <fullName evidence="3">Rhodanese domain protein</fullName>
    </submittedName>
</protein>
<dbReference type="HOGENOM" id="CLU_089574_1_2_9"/>
<dbReference type="Proteomes" id="UP000008915">
    <property type="component" value="Chromosome"/>
</dbReference>
<name>E6SH37_THEM7</name>
<feature type="compositionally biased region" description="Low complexity" evidence="1">
    <location>
        <begin position="35"/>
        <end position="49"/>
    </location>
</feature>
<sequence>MRNPRAWFVLAAVALVLAGIIALRGGSPGDGAGPTPGAPADSTGATTGPRDNEGKGYVDISPERLWEIMQSEEQRRNYTVVNVHVPYEGHIPGTDRFIPYDRIDQELAQLPGDRSAPIVVYCMSGRMSEIAARRLVELGYTDVLNLAGGMEAWRRAGYPLENRPPATGS</sequence>
<feature type="domain" description="Rhodanese" evidence="2">
    <location>
        <begin position="88"/>
        <end position="162"/>
    </location>
</feature>
<evidence type="ECO:0000259" key="2">
    <source>
        <dbReference type="PROSITE" id="PS50206"/>
    </source>
</evidence>
<dbReference type="CDD" id="cd00158">
    <property type="entry name" value="RHOD"/>
    <property type="match status" value="1"/>
</dbReference>
<dbReference type="InterPro" id="IPR036873">
    <property type="entry name" value="Rhodanese-like_dom_sf"/>
</dbReference>
<reference evidence="4" key="2">
    <citation type="journal article" date="2010" name="Stand. Genomic Sci.">
        <title>Complete genome sequence of Thermaerobacter marianensis type strain (7p75aT).</title>
        <authorList>
            <person name="Han C."/>
            <person name="Gu W."/>
            <person name="Zhang X."/>
            <person name="Lapidus A."/>
            <person name="Nolan M."/>
            <person name="Copeland A."/>
            <person name="Lucas S."/>
            <person name="Glavina Del Rio T."/>
            <person name="Tice H."/>
            <person name="Cheng J."/>
            <person name="Tapia R."/>
            <person name="Goodwin L."/>
            <person name="Pitluck S."/>
            <person name="Pagani I."/>
            <person name="Ivanova N."/>
            <person name="Mavromatis K."/>
            <person name="Mikhailova N."/>
            <person name="Pati A."/>
            <person name="Chen A."/>
            <person name="Palaniappan K."/>
            <person name="Land M."/>
            <person name="Hauser L."/>
            <person name="Chang Y."/>
            <person name="Jeffries C."/>
            <person name="Schneider S."/>
            <person name="Rohde M."/>
            <person name="Goker M."/>
            <person name="Pukall R."/>
            <person name="Woyke T."/>
            <person name="Bristow J."/>
            <person name="Eisen J."/>
            <person name="Markowitz V."/>
            <person name="Hugenholtz P."/>
            <person name="Kyrpides N."/>
            <person name="Klenk H."/>
            <person name="Detter J."/>
        </authorList>
    </citation>
    <scope>NUCLEOTIDE SEQUENCE [LARGE SCALE GENOMIC DNA]</scope>
    <source>
        <strain evidence="4">ATCC 700841 / DSM 12885 / JCM 10246 / 7p75a</strain>
    </source>
</reference>
<dbReference type="RefSeq" id="WP_013496002.1">
    <property type="nucleotide sequence ID" value="NC_014831.1"/>
</dbReference>